<reference evidence="2 3" key="1">
    <citation type="submission" date="2024-03" db="EMBL/GenBank/DDBJ databases">
        <title>Adaptation during the transition from Ophiocordyceps entomopathogen to insect associate is accompanied by gene loss and intensified selection.</title>
        <authorList>
            <person name="Ward C.M."/>
            <person name="Onetto C.A."/>
            <person name="Borneman A.R."/>
        </authorList>
    </citation>
    <scope>NUCLEOTIDE SEQUENCE [LARGE SCALE GENOMIC DNA]</scope>
    <source>
        <strain evidence="2">AWRI1</strain>
        <tissue evidence="2">Single Adult Female</tissue>
    </source>
</reference>
<evidence type="ECO:0000313" key="3">
    <source>
        <dbReference type="Proteomes" id="UP001367676"/>
    </source>
</evidence>
<accession>A0AAN9TEZ3</accession>
<proteinExistence type="predicted"/>
<gene>
    <name evidence="2" type="ORF">V9T40_001267</name>
</gene>
<keyword evidence="3" id="KW-1185">Reference proteome</keyword>
<feature type="compositionally biased region" description="Low complexity" evidence="1">
    <location>
        <begin position="210"/>
        <end position="238"/>
    </location>
</feature>
<feature type="region of interest" description="Disordered" evidence="1">
    <location>
        <begin position="198"/>
        <end position="238"/>
    </location>
</feature>
<dbReference type="AlphaFoldDB" id="A0AAN9TEZ3"/>
<name>A0AAN9TEZ3_9HEMI</name>
<evidence type="ECO:0000313" key="2">
    <source>
        <dbReference type="EMBL" id="KAK7580638.1"/>
    </source>
</evidence>
<sequence length="238" mass="26327">MASGTEAVEGENSFLQVKPVEMVELLAKAFKDVPSGRLFAIVDKWLLKCSCDRKNNETEEFITTYTSGVREYIFCDQSLDVSIVEDYAENSTEQYFYVIFSFPETPAAYKVIDIKKNIVPKLSKIATDNVNDACGYEDILRAIVFASPSERIIRKVVKCLVPEFQPEHADKDQTRIVNLNAWLAVIVQRFFNPIATRKRQSPPSSVMFESASSSGSSARGGSSATYAGSSASAGDDMP</sequence>
<dbReference type="Proteomes" id="UP001367676">
    <property type="component" value="Unassembled WGS sequence"/>
</dbReference>
<comment type="caution">
    <text evidence="2">The sequence shown here is derived from an EMBL/GenBank/DDBJ whole genome shotgun (WGS) entry which is preliminary data.</text>
</comment>
<dbReference type="EMBL" id="JBBCAQ010000034">
    <property type="protein sequence ID" value="KAK7580638.1"/>
    <property type="molecule type" value="Genomic_DNA"/>
</dbReference>
<organism evidence="2 3">
    <name type="scientific">Parthenolecanium corni</name>
    <dbReference type="NCBI Taxonomy" id="536013"/>
    <lineage>
        <taxon>Eukaryota</taxon>
        <taxon>Metazoa</taxon>
        <taxon>Ecdysozoa</taxon>
        <taxon>Arthropoda</taxon>
        <taxon>Hexapoda</taxon>
        <taxon>Insecta</taxon>
        <taxon>Pterygota</taxon>
        <taxon>Neoptera</taxon>
        <taxon>Paraneoptera</taxon>
        <taxon>Hemiptera</taxon>
        <taxon>Sternorrhyncha</taxon>
        <taxon>Coccoidea</taxon>
        <taxon>Coccidae</taxon>
        <taxon>Parthenolecanium</taxon>
    </lineage>
</organism>
<evidence type="ECO:0000256" key="1">
    <source>
        <dbReference type="SAM" id="MobiDB-lite"/>
    </source>
</evidence>
<protein>
    <submittedName>
        <fullName evidence="2">Uncharacterized protein</fullName>
    </submittedName>
</protein>